<evidence type="ECO:0000256" key="1">
    <source>
        <dbReference type="ARBA" id="ARBA00004196"/>
    </source>
</evidence>
<dbReference type="EMBL" id="VYQF01000003">
    <property type="protein sequence ID" value="KAA9038537.1"/>
    <property type="molecule type" value="Genomic_DNA"/>
</dbReference>
<dbReference type="InterPro" id="IPR050553">
    <property type="entry name" value="Thioredoxin_ResA/DsbE_sf"/>
</dbReference>
<protein>
    <submittedName>
        <fullName evidence="6">AhpC/TSA family protein</fullName>
    </submittedName>
</protein>
<feature type="domain" description="Thioredoxin" evidence="5">
    <location>
        <begin position="245"/>
        <end position="382"/>
    </location>
</feature>
<keyword evidence="2" id="KW-0201">Cytochrome c-type biogenesis</keyword>
<dbReference type="CDD" id="cd02966">
    <property type="entry name" value="TlpA_like_family"/>
    <property type="match status" value="1"/>
</dbReference>
<evidence type="ECO:0000313" key="6">
    <source>
        <dbReference type="EMBL" id="KAA9038537.1"/>
    </source>
</evidence>
<dbReference type="InterPro" id="IPR013766">
    <property type="entry name" value="Thioredoxin_domain"/>
</dbReference>
<evidence type="ECO:0000313" key="7">
    <source>
        <dbReference type="Proteomes" id="UP000326903"/>
    </source>
</evidence>
<gene>
    <name evidence="6" type="ORF">FW778_13335</name>
</gene>
<dbReference type="Gene3D" id="3.40.30.10">
    <property type="entry name" value="Glutaredoxin"/>
    <property type="match status" value="1"/>
</dbReference>
<dbReference type="InterPro" id="IPR017937">
    <property type="entry name" value="Thioredoxin_CS"/>
</dbReference>
<dbReference type="PROSITE" id="PS00194">
    <property type="entry name" value="THIOREDOXIN_1"/>
    <property type="match status" value="1"/>
</dbReference>
<reference evidence="6 7" key="1">
    <citation type="submission" date="2019-09" db="EMBL/GenBank/DDBJ databases">
        <title>Draft genome sequence of Ginsengibacter sp. BR5-29.</title>
        <authorList>
            <person name="Im W.-T."/>
        </authorList>
    </citation>
    <scope>NUCLEOTIDE SEQUENCE [LARGE SCALE GENOMIC DNA]</scope>
    <source>
        <strain evidence="6 7">BR5-29</strain>
    </source>
</reference>
<dbReference type="SUPFAM" id="SSF52833">
    <property type="entry name" value="Thioredoxin-like"/>
    <property type="match status" value="1"/>
</dbReference>
<dbReference type="InterPro" id="IPR036249">
    <property type="entry name" value="Thioredoxin-like_sf"/>
</dbReference>
<evidence type="ECO:0000256" key="3">
    <source>
        <dbReference type="ARBA" id="ARBA00023157"/>
    </source>
</evidence>
<dbReference type="RefSeq" id="WP_150415257.1">
    <property type="nucleotide sequence ID" value="NZ_VYQF01000003.1"/>
</dbReference>
<comment type="caution">
    <text evidence="6">The sequence shown here is derived from an EMBL/GenBank/DDBJ whole genome shotgun (WGS) entry which is preliminary data.</text>
</comment>
<organism evidence="6 7">
    <name type="scientific">Ginsengibacter hankyongi</name>
    <dbReference type="NCBI Taxonomy" id="2607284"/>
    <lineage>
        <taxon>Bacteria</taxon>
        <taxon>Pseudomonadati</taxon>
        <taxon>Bacteroidota</taxon>
        <taxon>Chitinophagia</taxon>
        <taxon>Chitinophagales</taxon>
        <taxon>Chitinophagaceae</taxon>
        <taxon>Ginsengibacter</taxon>
    </lineage>
</organism>
<dbReference type="Pfam" id="PF00578">
    <property type="entry name" value="AhpC-TSA"/>
    <property type="match status" value="1"/>
</dbReference>
<name>A0A5J5IIH1_9BACT</name>
<dbReference type="Pfam" id="PF14289">
    <property type="entry name" value="DUF4369"/>
    <property type="match status" value="1"/>
</dbReference>
<dbReference type="AlphaFoldDB" id="A0A5J5IIH1"/>
<keyword evidence="4" id="KW-0676">Redox-active center</keyword>
<dbReference type="GO" id="GO:0030313">
    <property type="term" value="C:cell envelope"/>
    <property type="evidence" value="ECO:0007669"/>
    <property type="project" value="UniProtKB-SubCell"/>
</dbReference>
<dbReference type="GO" id="GO:0017004">
    <property type="term" value="P:cytochrome complex assembly"/>
    <property type="evidence" value="ECO:0007669"/>
    <property type="project" value="UniProtKB-KW"/>
</dbReference>
<accession>A0A5J5IIH1</accession>
<comment type="subcellular location">
    <subcellularLocation>
        <location evidence="1">Cell envelope</location>
    </subcellularLocation>
</comment>
<evidence type="ECO:0000256" key="2">
    <source>
        <dbReference type="ARBA" id="ARBA00022748"/>
    </source>
</evidence>
<dbReference type="InterPro" id="IPR000866">
    <property type="entry name" value="AhpC/TSA"/>
</dbReference>
<dbReference type="Proteomes" id="UP000326903">
    <property type="component" value="Unassembled WGS sequence"/>
</dbReference>
<keyword evidence="3" id="KW-1015">Disulfide bond</keyword>
<dbReference type="PROSITE" id="PS51352">
    <property type="entry name" value="THIOREDOXIN_2"/>
    <property type="match status" value="1"/>
</dbReference>
<dbReference type="PANTHER" id="PTHR42852">
    <property type="entry name" value="THIOL:DISULFIDE INTERCHANGE PROTEIN DSBE"/>
    <property type="match status" value="1"/>
</dbReference>
<sequence>MKVFILGVFNMVSIFGMSQTPINKQFILTGVVHGRDTGFIVLRYINKSNRWIFDSTYLQNGRFRFEGKINEPTSAVISGKKKIIDFDEVNYVNIFLEPDSQHIELTENDYIHAKVIGSAAQNELDTFNLKIDSINAKYKIPLQQLTAAKYAYQKAQNEKEKENALQKEKEISGKLNPRYDEVINEDISFLLHHPDSYVSPFIFYAPANILPIDSAITLFHTLSPRIQNSISGKYIADLLRKKEQNTVGKTPYDFNTRDINGHDVSLSKFRGRYLLIDFWASWCAPCVAEIPNIKKLYEQYHVKRFDVLSISIDKDSVAWRKAVTRERISNWQNIRANEEIANNYPNVNNPIPSGMLIGPNGKIIWKSGGDETLGERLKRMIK</sequence>
<dbReference type="InterPro" id="IPR025380">
    <property type="entry name" value="DUF4369"/>
</dbReference>
<proteinExistence type="predicted"/>
<dbReference type="GO" id="GO:0016209">
    <property type="term" value="F:antioxidant activity"/>
    <property type="evidence" value="ECO:0007669"/>
    <property type="project" value="InterPro"/>
</dbReference>
<dbReference type="GO" id="GO:0016491">
    <property type="term" value="F:oxidoreductase activity"/>
    <property type="evidence" value="ECO:0007669"/>
    <property type="project" value="InterPro"/>
</dbReference>
<keyword evidence="7" id="KW-1185">Reference proteome</keyword>
<evidence type="ECO:0000259" key="5">
    <source>
        <dbReference type="PROSITE" id="PS51352"/>
    </source>
</evidence>
<evidence type="ECO:0000256" key="4">
    <source>
        <dbReference type="ARBA" id="ARBA00023284"/>
    </source>
</evidence>
<dbReference type="PANTHER" id="PTHR42852:SF6">
    <property type="entry name" value="THIOL:DISULFIDE INTERCHANGE PROTEIN DSBE"/>
    <property type="match status" value="1"/>
</dbReference>